<name>A0A381NXE9_9ZZZZ</name>
<evidence type="ECO:0000259" key="4">
    <source>
        <dbReference type="Pfam" id="PF00696"/>
    </source>
</evidence>
<dbReference type="InterPro" id="IPR001048">
    <property type="entry name" value="Asp/Glu/Uridylate_kinase"/>
</dbReference>
<gene>
    <name evidence="5" type="ORF">METZ01_LOCUS12149</name>
</gene>
<dbReference type="EMBL" id="UINC01000669">
    <property type="protein sequence ID" value="SUZ59295.1"/>
    <property type="molecule type" value="Genomic_DNA"/>
</dbReference>
<evidence type="ECO:0000256" key="1">
    <source>
        <dbReference type="ARBA" id="ARBA00011066"/>
    </source>
</evidence>
<dbReference type="Pfam" id="PF00696">
    <property type="entry name" value="AA_kinase"/>
    <property type="match status" value="1"/>
</dbReference>
<dbReference type="CDD" id="cd04235">
    <property type="entry name" value="AAK_CK"/>
    <property type="match status" value="1"/>
</dbReference>
<dbReference type="GO" id="GO:0019546">
    <property type="term" value="P:L-arginine deiminase pathway"/>
    <property type="evidence" value="ECO:0007669"/>
    <property type="project" value="TreeGrafter"/>
</dbReference>
<dbReference type="PANTHER" id="PTHR30409:SF1">
    <property type="entry name" value="CARBAMATE KINASE-RELATED"/>
    <property type="match status" value="1"/>
</dbReference>
<evidence type="ECO:0000256" key="2">
    <source>
        <dbReference type="ARBA" id="ARBA00022679"/>
    </source>
</evidence>
<evidence type="ECO:0000256" key="3">
    <source>
        <dbReference type="ARBA" id="ARBA00022777"/>
    </source>
</evidence>
<keyword evidence="3" id="KW-0418">Kinase</keyword>
<proteinExistence type="inferred from homology"/>
<dbReference type="Gene3D" id="3.40.1160.10">
    <property type="entry name" value="Acetylglutamate kinase-like"/>
    <property type="match status" value="1"/>
</dbReference>
<comment type="similarity">
    <text evidence="1">Belongs to the carbamate kinase family.</text>
</comment>
<dbReference type="FunFam" id="3.40.1160.10:FF:000007">
    <property type="entry name" value="Carbamate kinase"/>
    <property type="match status" value="1"/>
</dbReference>
<accession>A0A381NXE9</accession>
<dbReference type="SUPFAM" id="SSF53633">
    <property type="entry name" value="Carbamate kinase-like"/>
    <property type="match status" value="1"/>
</dbReference>
<sequence length="313" mass="34283">MQKSVMIALGGNALSPKGEAGTIDQQFSHTRESLDAIMHFVNLEYNICLTHGNGPQVGDELYRMELTYSDIPPLPLGVCVAQTQGSIGYMLQQSLQNALKQRQIEREVVTLITQTIVDADDPSIKNPTKFIGQRYTKAEAENMAQNFGWIIREQNEGEWRQVVPSPLPQYIEHGKSIQTLVDHGIIVIASGGGGIPAYWNKNGNLEGLDAVVDKDLSAALLGRVIKASELWIITDVDSVSINYGSTNEKTIHEMTTDEASAYHAEGHFQSGTMGPKIEAALYFLKYHGDKVVITSIDGIAEAIEGKNGTLIRN</sequence>
<dbReference type="PANTHER" id="PTHR30409">
    <property type="entry name" value="CARBAMATE KINASE"/>
    <property type="match status" value="1"/>
</dbReference>
<protein>
    <recommendedName>
        <fullName evidence="4">Aspartate/glutamate/uridylate kinase domain-containing protein</fullName>
    </recommendedName>
</protein>
<dbReference type="AlphaFoldDB" id="A0A381NXE9"/>
<dbReference type="GO" id="GO:0005829">
    <property type="term" value="C:cytosol"/>
    <property type="evidence" value="ECO:0007669"/>
    <property type="project" value="TreeGrafter"/>
</dbReference>
<keyword evidence="2" id="KW-0808">Transferase</keyword>
<dbReference type="GO" id="GO:0008804">
    <property type="term" value="F:carbamate kinase activity"/>
    <property type="evidence" value="ECO:0007669"/>
    <property type="project" value="InterPro"/>
</dbReference>
<feature type="domain" description="Aspartate/glutamate/uridylate kinase" evidence="4">
    <location>
        <begin position="5"/>
        <end position="295"/>
    </location>
</feature>
<dbReference type="InterPro" id="IPR036393">
    <property type="entry name" value="AceGlu_kinase-like_sf"/>
</dbReference>
<dbReference type="PIRSF" id="PIRSF000723">
    <property type="entry name" value="Carbamate_kin"/>
    <property type="match status" value="1"/>
</dbReference>
<reference evidence="5" key="1">
    <citation type="submission" date="2018-05" db="EMBL/GenBank/DDBJ databases">
        <authorList>
            <person name="Lanie J.A."/>
            <person name="Ng W.-L."/>
            <person name="Kazmierczak K.M."/>
            <person name="Andrzejewski T.M."/>
            <person name="Davidsen T.M."/>
            <person name="Wayne K.J."/>
            <person name="Tettelin H."/>
            <person name="Glass J.I."/>
            <person name="Rusch D."/>
            <person name="Podicherti R."/>
            <person name="Tsui H.-C.T."/>
            <person name="Winkler M.E."/>
        </authorList>
    </citation>
    <scope>NUCLEOTIDE SEQUENCE</scope>
</reference>
<dbReference type="InterPro" id="IPR003964">
    <property type="entry name" value="Carb_kinase"/>
</dbReference>
<dbReference type="NCBIfam" id="NF009007">
    <property type="entry name" value="PRK12352.1"/>
    <property type="match status" value="1"/>
</dbReference>
<dbReference type="PRINTS" id="PR01469">
    <property type="entry name" value="CARBMTKINASE"/>
</dbReference>
<evidence type="ECO:0000313" key="5">
    <source>
        <dbReference type="EMBL" id="SUZ59295.1"/>
    </source>
</evidence>
<organism evidence="5">
    <name type="scientific">marine metagenome</name>
    <dbReference type="NCBI Taxonomy" id="408172"/>
    <lineage>
        <taxon>unclassified sequences</taxon>
        <taxon>metagenomes</taxon>
        <taxon>ecological metagenomes</taxon>
    </lineage>
</organism>